<protein>
    <recommendedName>
        <fullName evidence="4">CU044_5270 family protein</fullName>
    </recommendedName>
</protein>
<dbReference type="EMBL" id="JACHMB010000001">
    <property type="protein sequence ID" value="MBB5781863.1"/>
    <property type="molecule type" value="Genomic_DNA"/>
</dbReference>
<evidence type="ECO:0000256" key="1">
    <source>
        <dbReference type="SAM" id="Phobius"/>
    </source>
</evidence>
<keyword evidence="1" id="KW-1133">Transmembrane helix</keyword>
<gene>
    <name evidence="2" type="ORF">HD596_008619</name>
</gene>
<evidence type="ECO:0000313" key="3">
    <source>
        <dbReference type="Proteomes" id="UP000579153"/>
    </source>
</evidence>
<dbReference type="InterPro" id="IPR047789">
    <property type="entry name" value="CU044_5270-like"/>
</dbReference>
<dbReference type="RefSeq" id="WP_185075082.1">
    <property type="nucleotide sequence ID" value="NZ_JACHMB010000001.1"/>
</dbReference>
<evidence type="ECO:0000313" key="2">
    <source>
        <dbReference type="EMBL" id="MBB5781863.1"/>
    </source>
</evidence>
<organism evidence="2 3">
    <name type="scientific">Nonomuraea jabiensis</name>
    <dbReference type="NCBI Taxonomy" id="882448"/>
    <lineage>
        <taxon>Bacteria</taxon>
        <taxon>Bacillati</taxon>
        <taxon>Actinomycetota</taxon>
        <taxon>Actinomycetes</taxon>
        <taxon>Streptosporangiales</taxon>
        <taxon>Streptosporangiaceae</taxon>
        <taxon>Nonomuraea</taxon>
    </lineage>
</organism>
<dbReference type="AlphaFoldDB" id="A0A7W9GDL0"/>
<keyword evidence="3" id="KW-1185">Reference proteome</keyword>
<evidence type="ECO:0008006" key="4">
    <source>
        <dbReference type="Google" id="ProtNLM"/>
    </source>
</evidence>
<keyword evidence="1" id="KW-0472">Membrane</keyword>
<feature type="transmembrane region" description="Helical" evidence="1">
    <location>
        <begin position="47"/>
        <end position="68"/>
    </location>
</feature>
<dbReference type="Proteomes" id="UP000579153">
    <property type="component" value="Unassembled WGS sequence"/>
</dbReference>
<sequence>MNELKEFRRNTPAMTDNAATAAKARLMTAIHEPEAASKPAASGTRRFGWRIAVAAALALVVGGTVVTLRDEPGMAPVASVTELGERAARAAENDPTPAPGPGQWLYTKELQLTGVEGDVDRDQRDTWERWTSVDGKRSAWYQGGKLMFQGSAIFNPAELAKPPVTPPGVIAKIKAAILDEDRRGPQELNGHVPPVMLFMEINQLISEQWLAPEVRAALYRALPTIKGITVTQDVPVADGRRGVAFSITEAEARSYLVLDPQTFRYLGTNSTRLQDRTYEWADGSKETFKAGTVGLTAQLEATIVNQPGQRS</sequence>
<name>A0A7W9GDL0_9ACTN</name>
<dbReference type="NCBIfam" id="NF038083">
    <property type="entry name" value="CU044_5270_fam"/>
    <property type="match status" value="1"/>
</dbReference>
<reference evidence="2 3" key="1">
    <citation type="submission" date="2020-08" db="EMBL/GenBank/DDBJ databases">
        <title>Sequencing the genomes of 1000 actinobacteria strains.</title>
        <authorList>
            <person name="Klenk H.-P."/>
        </authorList>
    </citation>
    <scope>NUCLEOTIDE SEQUENCE [LARGE SCALE GENOMIC DNA]</scope>
    <source>
        <strain evidence="2 3">DSM 45507</strain>
    </source>
</reference>
<keyword evidence="1" id="KW-0812">Transmembrane</keyword>
<accession>A0A7W9GDL0</accession>
<comment type="caution">
    <text evidence="2">The sequence shown here is derived from an EMBL/GenBank/DDBJ whole genome shotgun (WGS) entry which is preliminary data.</text>
</comment>
<proteinExistence type="predicted"/>